<dbReference type="SFLD" id="SFLDG01114">
    <property type="entry name" value="phosphomethylpyrimidine_syntha"/>
    <property type="match status" value="1"/>
</dbReference>
<feature type="binding site" evidence="10">
    <location>
        <position position="95"/>
    </location>
    <ligand>
        <name>substrate</name>
    </ligand>
</feature>
<evidence type="ECO:0000256" key="6">
    <source>
        <dbReference type="ARBA" id="ARBA00022977"/>
    </source>
</evidence>
<dbReference type="InterPro" id="IPR038521">
    <property type="entry name" value="ThiC/Bza_core_dom"/>
</dbReference>
<evidence type="ECO:0000256" key="1">
    <source>
        <dbReference type="ARBA" id="ARBA00003175"/>
    </source>
</evidence>
<keyword evidence="5 10" id="KW-0862">Zinc</keyword>
<dbReference type="SFLD" id="SFLDS00113">
    <property type="entry name" value="Radical_SAM_Phosphomethylpyrim"/>
    <property type="match status" value="1"/>
</dbReference>
<gene>
    <name evidence="10" type="primary">thiC</name>
    <name evidence="11" type="ORF">SAMN02745885_01570</name>
</gene>
<evidence type="ECO:0000256" key="7">
    <source>
        <dbReference type="ARBA" id="ARBA00023004"/>
    </source>
</evidence>
<feature type="binding site" evidence="10">
    <location>
        <position position="401"/>
    </location>
    <ligand>
        <name>[4Fe-4S] cluster</name>
        <dbReference type="ChEBI" id="CHEBI:49883"/>
        <note>4Fe-4S-S-AdoMet</note>
    </ligand>
</feature>
<evidence type="ECO:0000256" key="8">
    <source>
        <dbReference type="ARBA" id="ARBA00023014"/>
    </source>
</evidence>
<evidence type="ECO:0000313" key="12">
    <source>
        <dbReference type="Proteomes" id="UP000189933"/>
    </source>
</evidence>
<feature type="binding site" evidence="10">
    <location>
        <begin position="177"/>
        <end position="179"/>
    </location>
    <ligand>
        <name>substrate</name>
    </ligand>
</feature>
<dbReference type="PANTHER" id="PTHR30557">
    <property type="entry name" value="THIAMINE BIOSYNTHESIS PROTEIN THIC"/>
    <property type="match status" value="1"/>
</dbReference>
<feature type="binding site" evidence="10">
    <location>
        <position position="404"/>
    </location>
    <ligand>
        <name>[4Fe-4S] cluster</name>
        <dbReference type="ChEBI" id="CHEBI:49883"/>
        <note>4Fe-4S-S-AdoMet</note>
    </ligand>
</feature>
<feature type="binding site" evidence="10">
    <location>
        <begin position="218"/>
        <end position="221"/>
    </location>
    <ligand>
        <name>substrate</name>
    </ligand>
</feature>
<keyword evidence="9 10" id="KW-0456">Lyase</keyword>
<comment type="pathway">
    <text evidence="10">Cofactor biosynthesis; thiamine diphosphate biosynthesis.</text>
</comment>
<keyword evidence="12" id="KW-1185">Reference proteome</keyword>
<proteinExistence type="inferred from homology"/>
<dbReference type="Pfam" id="PF01964">
    <property type="entry name" value="ThiC_Rad_SAM"/>
    <property type="match status" value="1"/>
</dbReference>
<dbReference type="EC" id="4.1.99.17" evidence="10"/>
<comment type="similarity">
    <text evidence="10">Belongs to the ThiC family.</text>
</comment>
<keyword evidence="8 10" id="KW-0411">Iron-sulfur</keyword>
<feature type="binding site" evidence="10">
    <location>
        <position position="284"/>
    </location>
    <ligand>
        <name>substrate</name>
    </ligand>
</feature>
<feature type="binding site" evidence="10">
    <location>
        <position position="325"/>
    </location>
    <ligand>
        <name>Zn(2+)</name>
        <dbReference type="ChEBI" id="CHEBI:29105"/>
    </ligand>
</feature>
<dbReference type="GO" id="GO:0051539">
    <property type="term" value="F:4 iron, 4 sulfur cluster binding"/>
    <property type="evidence" value="ECO:0007669"/>
    <property type="project" value="UniProtKB-KW"/>
</dbReference>
<evidence type="ECO:0000256" key="2">
    <source>
        <dbReference type="ARBA" id="ARBA00022485"/>
    </source>
</evidence>
<dbReference type="SFLD" id="SFLDF00407">
    <property type="entry name" value="phosphomethylpyrimidine_syntha"/>
    <property type="match status" value="1"/>
</dbReference>
<evidence type="ECO:0000256" key="9">
    <source>
        <dbReference type="ARBA" id="ARBA00023239"/>
    </source>
</evidence>
<dbReference type="InterPro" id="IPR037509">
    <property type="entry name" value="ThiC"/>
</dbReference>
<keyword evidence="2 10" id="KW-0004">4Fe-4S</keyword>
<keyword evidence="7 10" id="KW-0408">Iron</keyword>
<comment type="function">
    <text evidence="1 10">Catalyzes the synthesis of the hydroxymethylpyrimidine phosphate (HMP-P) moiety of thiamine from aminoimidazole ribotide (AIR) in a radical S-adenosyl-L-methionine (SAM)-dependent reaction.</text>
</comment>
<organism evidence="11 12">
    <name type="scientific">Carboxydocella sporoproducens DSM 16521</name>
    <dbReference type="NCBI Taxonomy" id="1121270"/>
    <lineage>
        <taxon>Bacteria</taxon>
        <taxon>Bacillati</taxon>
        <taxon>Bacillota</taxon>
        <taxon>Clostridia</taxon>
        <taxon>Eubacteriales</taxon>
        <taxon>Clostridiales Family XVI. Incertae Sedis</taxon>
        <taxon>Carboxydocella</taxon>
    </lineage>
</organism>
<evidence type="ECO:0000313" key="11">
    <source>
        <dbReference type="EMBL" id="SJZ99953.1"/>
    </source>
</evidence>
<feature type="binding site" evidence="10">
    <location>
        <position position="408"/>
    </location>
    <ligand>
        <name>[4Fe-4S] cluster</name>
        <dbReference type="ChEBI" id="CHEBI:49883"/>
        <note>4Fe-4S-S-AdoMet</note>
    </ligand>
</feature>
<feature type="binding site" evidence="10">
    <location>
        <position position="66"/>
    </location>
    <ligand>
        <name>substrate</name>
    </ligand>
</feature>
<dbReference type="OrthoDB" id="9805897at2"/>
<dbReference type="GO" id="GO:0009229">
    <property type="term" value="P:thiamine diphosphate biosynthetic process"/>
    <property type="evidence" value="ECO:0007669"/>
    <property type="project" value="UniProtKB-UniRule"/>
</dbReference>
<dbReference type="AlphaFoldDB" id="A0A1T4Q878"/>
<dbReference type="GO" id="GO:0008270">
    <property type="term" value="F:zinc ion binding"/>
    <property type="evidence" value="ECO:0007669"/>
    <property type="project" value="UniProtKB-UniRule"/>
</dbReference>
<comment type="cofactor">
    <cofactor evidence="10">
        <name>[4Fe-4S] cluster</name>
        <dbReference type="ChEBI" id="CHEBI:49883"/>
    </cofactor>
    <text evidence="10">Binds 1 [4Fe-4S] cluster per subunit. The cluster is coordinated with 3 cysteines and an exchangeable S-adenosyl-L-methionine.</text>
</comment>
<dbReference type="NCBIfam" id="TIGR00190">
    <property type="entry name" value="thiC"/>
    <property type="match status" value="1"/>
</dbReference>
<evidence type="ECO:0000256" key="3">
    <source>
        <dbReference type="ARBA" id="ARBA00022691"/>
    </source>
</evidence>
<feature type="binding site" evidence="10">
    <location>
        <position position="155"/>
    </location>
    <ligand>
        <name>substrate</name>
    </ligand>
</feature>
<sequence length="414" mass="45103">MTQLELARAGRITAEMKLAAEAEGIAPEIVRERIAAGVMILPANKQRDLAQPKLIGYGATTKVNANIGTSGDWPEVEKELEKLEVALAAGADAIMDLSLGPNLRRARQEILKRCPVPVGTVPIYEAGFYGELSKDKLFQVIEDHCRQGVDFITVHCGINRRVLEEIQESPRVCGIVSRGGSFIVRWMQETGEENPLYAHFDELLELVREYDVTLSLGDGLRPGAVADATDGPQIAELLELGRLVKRAWAKGVQVMVEGPGHVPLNQIETNIKLQKRLCHGAPFYVLGPLVTDVGAGHDHITAAIGGAIAAAAGADFLCYVTPAEHLGLPDADDVRQGVIATRIAAHAADLAKGIEKAWNWDKAMSKARKELDWEQQLNLALDQATAREMRKRKNPGHRAECSMCGEFCAMKQCQ</sequence>
<dbReference type="GO" id="GO:0009228">
    <property type="term" value="P:thiamine biosynthetic process"/>
    <property type="evidence" value="ECO:0007669"/>
    <property type="project" value="UniProtKB-UniRule"/>
</dbReference>
<evidence type="ECO:0000256" key="5">
    <source>
        <dbReference type="ARBA" id="ARBA00022833"/>
    </source>
</evidence>
<feature type="binding site" evidence="10">
    <location>
        <position position="257"/>
    </location>
    <ligand>
        <name>substrate</name>
    </ligand>
</feature>
<name>A0A1T4Q878_9FIRM</name>
<dbReference type="FunFam" id="3.20.20.540:FF:000001">
    <property type="entry name" value="Phosphomethylpyrimidine synthase"/>
    <property type="match status" value="1"/>
</dbReference>
<dbReference type="GO" id="GO:0070284">
    <property type="term" value="F:phosphomethylpyrimidine synthase activity"/>
    <property type="evidence" value="ECO:0007669"/>
    <property type="project" value="UniProtKB-EC"/>
</dbReference>
<keyword evidence="6 10" id="KW-0784">Thiamine biosynthesis</keyword>
<feature type="binding site" evidence="10">
    <location>
        <position position="261"/>
    </location>
    <ligand>
        <name>Zn(2+)</name>
        <dbReference type="ChEBI" id="CHEBI:29105"/>
    </ligand>
</feature>
<dbReference type="EMBL" id="FUXM01000017">
    <property type="protein sequence ID" value="SJZ99953.1"/>
    <property type="molecule type" value="Genomic_DNA"/>
</dbReference>
<dbReference type="InterPro" id="IPR002817">
    <property type="entry name" value="ThiC/BzaA/B"/>
</dbReference>
<dbReference type="PANTHER" id="PTHR30557:SF1">
    <property type="entry name" value="PHOSPHOMETHYLPYRIMIDINE SYNTHASE, CHLOROPLASTIC"/>
    <property type="match status" value="1"/>
</dbReference>
<dbReference type="Proteomes" id="UP000189933">
    <property type="component" value="Unassembled WGS sequence"/>
</dbReference>
<dbReference type="Gene3D" id="3.20.20.540">
    <property type="entry name" value="Radical SAM ThiC family, central domain"/>
    <property type="match status" value="1"/>
</dbReference>
<dbReference type="HAMAP" id="MF_00089">
    <property type="entry name" value="ThiC"/>
    <property type="match status" value="1"/>
</dbReference>
<evidence type="ECO:0000256" key="10">
    <source>
        <dbReference type="HAMAP-Rule" id="MF_00089"/>
    </source>
</evidence>
<dbReference type="UniPathway" id="UPA00060"/>
<dbReference type="NCBIfam" id="NF009895">
    <property type="entry name" value="PRK13352.1"/>
    <property type="match status" value="1"/>
</dbReference>
<keyword evidence="4 10" id="KW-0479">Metal-binding</keyword>
<evidence type="ECO:0000256" key="4">
    <source>
        <dbReference type="ARBA" id="ARBA00022723"/>
    </source>
</evidence>
<accession>A0A1T4Q878</accession>
<reference evidence="12" key="1">
    <citation type="submission" date="2017-02" db="EMBL/GenBank/DDBJ databases">
        <authorList>
            <person name="Varghese N."/>
            <person name="Submissions S."/>
        </authorList>
    </citation>
    <scope>NUCLEOTIDE SEQUENCE [LARGE SCALE GENOMIC DNA]</scope>
    <source>
        <strain evidence="12">DSM 16521</strain>
    </source>
</reference>
<protein>
    <recommendedName>
        <fullName evidence="10">Phosphomethylpyrimidine synthase</fullName>
        <ecNumber evidence="10">4.1.99.17</ecNumber>
    </recommendedName>
    <alternativeName>
        <fullName evidence="10">Hydroxymethylpyrimidine phosphate synthase</fullName>
        <shortName evidence="10">HMP-P synthase</shortName>
        <shortName evidence="10">HMP-phosphate synthase</shortName>
        <shortName evidence="10">HMPP synthase</shortName>
    </alternativeName>
    <alternativeName>
        <fullName evidence="10">Thiamine biosynthesis protein ThiC</fullName>
    </alternativeName>
</protein>
<keyword evidence="3 10" id="KW-0949">S-adenosyl-L-methionine</keyword>
<comment type="catalytic activity">
    <reaction evidence="10">
        <text>5-amino-1-(5-phospho-beta-D-ribosyl)imidazole + S-adenosyl-L-methionine = 4-amino-2-methyl-5-(phosphooxymethyl)pyrimidine + CO + 5'-deoxyadenosine + formate + L-methionine + 3 H(+)</text>
        <dbReference type="Rhea" id="RHEA:24840"/>
        <dbReference type="ChEBI" id="CHEBI:15378"/>
        <dbReference type="ChEBI" id="CHEBI:15740"/>
        <dbReference type="ChEBI" id="CHEBI:17245"/>
        <dbReference type="ChEBI" id="CHEBI:17319"/>
        <dbReference type="ChEBI" id="CHEBI:57844"/>
        <dbReference type="ChEBI" id="CHEBI:58354"/>
        <dbReference type="ChEBI" id="CHEBI:59789"/>
        <dbReference type="ChEBI" id="CHEBI:137981"/>
        <dbReference type="EC" id="4.1.99.17"/>
    </reaction>
</comment>
<feature type="binding site" evidence="10">
    <location>
        <position position="124"/>
    </location>
    <ligand>
        <name>substrate</name>
    </ligand>
</feature>
<dbReference type="Gene3D" id="6.10.250.620">
    <property type="match status" value="1"/>
</dbReference>
<dbReference type="RefSeq" id="WP_078665629.1">
    <property type="nucleotide sequence ID" value="NZ_FUXM01000017.1"/>
</dbReference>